<sequence length="73" mass="7515">MARPNPDDAPVTSVEIPSMFMAAFPLVVPDPYLTAALGGGERAVLPGPTRSVAGQTRALGRQVPGRSAQLSAK</sequence>
<reference evidence="2 3" key="1">
    <citation type="journal article" date="2019" name="Emerg. Microbes Infect.">
        <title>Comprehensive subspecies identification of 175 nontuberculous mycobacteria species based on 7547 genomic profiles.</title>
        <authorList>
            <person name="Matsumoto Y."/>
            <person name="Kinjo T."/>
            <person name="Motooka D."/>
            <person name="Nabeya D."/>
            <person name="Jung N."/>
            <person name="Uechi K."/>
            <person name="Horii T."/>
            <person name="Iida T."/>
            <person name="Fujita J."/>
            <person name="Nakamura S."/>
        </authorList>
    </citation>
    <scope>NUCLEOTIDE SEQUENCE [LARGE SCALE GENOMIC DNA]</scope>
    <source>
        <strain evidence="2 3">JCM 6367</strain>
    </source>
</reference>
<proteinExistence type="predicted"/>
<name>A0A7I7UDX6_MYCPF</name>
<protein>
    <submittedName>
        <fullName evidence="2">Uncharacterized protein</fullName>
    </submittedName>
</protein>
<organism evidence="2 3">
    <name type="scientific">Mycolicibacterium parafortuitum</name>
    <name type="common">Mycobacterium parafortuitum</name>
    <dbReference type="NCBI Taxonomy" id="39692"/>
    <lineage>
        <taxon>Bacteria</taxon>
        <taxon>Bacillati</taxon>
        <taxon>Actinomycetota</taxon>
        <taxon>Actinomycetes</taxon>
        <taxon>Mycobacteriales</taxon>
        <taxon>Mycobacteriaceae</taxon>
        <taxon>Mycolicibacterium</taxon>
    </lineage>
</organism>
<evidence type="ECO:0000256" key="1">
    <source>
        <dbReference type="SAM" id="MobiDB-lite"/>
    </source>
</evidence>
<dbReference type="Proteomes" id="UP000466554">
    <property type="component" value="Chromosome"/>
</dbReference>
<evidence type="ECO:0000313" key="3">
    <source>
        <dbReference type="Proteomes" id="UP000466554"/>
    </source>
</evidence>
<gene>
    <name evidence="2" type="ORF">MPRF_53150</name>
</gene>
<dbReference type="AlphaFoldDB" id="A0A7I7UDX6"/>
<dbReference type="EMBL" id="AP022598">
    <property type="protein sequence ID" value="BBY78416.1"/>
    <property type="molecule type" value="Genomic_DNA"/>
</dbReference>
<feature type="region of interest" description="Disordered" evidence="1">
    <location>
        <begin position="49"/>
        <end position="73"/>
    </location>
</feature>
<accession>A0A7I7UDX6</accession>
<evidence type="ECO:0000313" key="2">
    <source>
        <dbReference type="EMBL" id="BBY78416.1"/>
    </source>
</evidence>